<evidence type="ECO:0000256" key="4">
    <source>
        <dbReference type="HAMAP-Rule" id="MF_01812"/>
    </source>
</evidence>
<dbReference type="RefSeq" id="WP_344661652.1">
    <property type="nucleotide sequence ID" value="NZ_BAAAQM010000057.1"/>
</dbReference>
<dbReference type="SUPFAM" id="SSF55729">
    <property type="entry name" value="Acyl-CoA N-acyltransferases (Nat)"/>
    <property type="match status" value="1"/>
</dbReference>
<feature type="binding site" evidence="4">
    <location>
        <begin position="86"/>
        <end position="88"/>
    </location>
    <ligand>
        <name>acetyl-CoA</name>
        <dbReference type="ChEBI" id="CHEBI:57288"/>
    </ligand>
</feature>
<feature type="binding site" evidence="4">
    <location>
        <begin position="94"/>
        <end position="99"/>
    </location>
    <ligand>
        <name>acetyl-CoA</name>
        <dbReference type="ChEBI" id="CHEBI:57288"/>
    </ligand>
</feature>
<keyword evidence="7" id="KW-1185">Reference proteome</keyword>
<dbReference type="InterPro" id="IPR025559">
    <property type="entry name" value="Eis_dom"/>
</dbReference>
<comment type="caution">
    <text evidence="4">Lacks conserved residue(s) required for the propagation of feature annotation.</text>
</comment>
<evidence type="ECO:0000259" key="5">
    <source>
        <dbReference type="PROSITE" id="PS51186"/>
    </source>
</evidence>
<dbReference type="PANTHER" id="PTHR37817:SF1">
    <property type="entry name" value="N-ACETYLTRANSFERASE EIS"/>
    <property type="match status" value="1"/>
</dbReference>
<dbReference type="SUPFAM" id="SSF55718">
    <property type="entry name" value="SCP-like"/>
    <property type="match status" value="1"/>
</dbReference>
<dbReference type="InterPro" id="IPR041380">
    <property type="entry name" value="Acetyltransf_17"/>
</dbReference>
<dbReference type="EMBL" id="BAAAQM010000057">
    <property type="protein sequence ID" value="GAA1996514.1"/>
    <property type="molecule type" value="Genomic_DNA"/>
</dbReference>
<keyword evidence="2 4" id="KW-0808">Transferase</keyword>
<comment type="similarity">
    <text evidence="1 4">Belongs to the acetyltransferase Eis family.</text>
</comment>
<dbReference type="InterPro" id="IPR022902">
    <property type="entry name" value="NAcTrfase_Eis"/>
</dbReference>
<feature type="active site" description="Proton acceptor; via carboxylate" evidence="4">
    <location>
        <position position="413"/>
    </location>
</feature>
<dbReference type="InterPro" id="IPR016181">
    <property type="entry name" value="Acyl_CoA_acyltransferase"/>
</dbReference>
<dbReference type="Pfam" id="PF13527">
    <property type="entry name" value="Acetyltransf_9"/>
    <property type="match status" value="1"/>
</dbReference>
<comment type="subunit">
    <text evidence="4">Homohexamer; trimer of dimers.</text>
</comment>
<gene>
    <name evidence="6" type="ORF">GCM10009838_72020</name>
</gene>
<dbReference type="Pfam" id="PF17668">
    <property type="entry name" value="Acetyltransf_17"/>
    <property type="match status" value="1"/>
</dbReference>
<dbReference type="Pfam" id="PF13530">
    <property type="entry name" value="SCP2_2"/>
    <property type="match status" value="1"/>
</dbReference>
<feature type="active site" description="Proton donor" evidence="4">
    <location>
        <position position="127"/>
    </location>
</feature>
<dbReference type="Gene3D" id="3.30.1050.10">
    <property type="entry name" value="SCP2 sterol-binding domain"/>
    <property type="match status" value="1"/>
</dbReference>
<dbReference type="PANTHER" id="PTHR37817">
    <property type="entry name" value="N-ACETYLTRANSFERASE EIS"/>
    <property type="match status" value="1"/>
</dbReference>
<evidence type="ECO:0000256" key="1">
    <source>
        <dbReference type="ARBA" id="ARBA00009213"/>
    </source>
</evidence>
<evidence type="ECO:0000313" key="7">
    <source>
        <dbReference type="Proteomes" id="UP001499854"/>
    </source>
</evidence>
<dbReference type="NCBIfam" id="NF002367">
    <property type="entry name" value="PRK01346.1-4"/>
    <property type="match status" value="1"/>
</dbReference>
<name>A0ABN2T1L4_9ACTN</name>
<dbReference type="Gene3D" id="3.40.630.30">
    <property type="match status" value="2"/>
</dbReference>
<dbReference type="InterPro" id="IPR051554">
    <property type="entry name" value="Acetyltransferase_Eis"/>
</dbReference>
<comment type="caution">
    <text evidence="6">The sequence shown here is derived from an EMBL/GenBank/DDBJ whole genome shotgun (WGS) entry which is preliminary data.</text>
</comment>
<sequence>MTIEIKVVTDSALDDFSDAIDVGFYHPENRGVRGAARREWFAEDLAAGRFIGAYDGGRTVGTFSNMLNRVTVPGGASVPVGAVTTVTVTQTHRRRGILTSMMAAGLRQSADAGEPLSILIPAEWPIYGRYGYGHATDEARYTFEAGRCAAVRPLPGTVEFVPGSQYVEELSAVYDRVQAATPGSIERRNKWFERDAGILTWDGKPTDKEYFFALYRDESGMVRGGVRYKFSDGGWEGFVPDGEGTDVDLVAENHVARVRLLQFLWEQDWITSFTIEHSPVDDSWRHLMANPRYARQKQRYDVLWARVLDVPAALEARTYENEGRLVVAVTDPAGYAEGVYALEGGPGGASVKRTTASADLTMPVQTLGALYFGNHAATALAGVGGLTEDKPGALAVADRMFKTAIPPFCATWF</sequence>
<dbReference type="Proteomes" id="UP001499854">
    <property type="component" value="Unassembled WGS sequence"/>
</dbReference>
<dbReference type="HAMAP" id="MF_01812">
    <property type="entry name" value="Eis"/>
    <property type="match status" value="1"/>
</dbReference>
<dbReference type="PROSITE" id="PS51186">
    <property type="entry name" value="GNAT"/>
    <property type="match status" value="1"/>
</dbReference>
<feature type="domain" description="N-acetyltransferase" evidence="5">
    <location>
        <begin position="3"/>
        <end position="155"/>
    </location>
</feature>
<keyword evidence="3 4" id="KW-0012">Acyltransferase</keyword>
<reference evidence="6 7" key="1">
    <citation type="journal article" date="2019" name="Int. J. Syst. Evol. Microbiol.">
        <title>The Global Catalogue of Microorganisms (GCM) 10K type strain sequencing project: providing services to taxonomists for standard genome sequencing and annotation.</title>
        <authorList>
            <consortium name="The Broad Institute Genomics Platform"/>
            <consortium name="The Broad Institute Genome Sequencing Center for Infectious Disease"/>
            <person name="Wu L."/>
            <person name="Ma J."/>
        </authorList>
    </citation>
    <scope>NUCLEOTIDE SEQUENCE [LARGE SCALE GENOMIC DNA]</scope>
    <source>
        <strain evidence="6 7">JCM 16013</strain>
    </source>
</reference>
<accession>A0ABN2T1L4</accession>
<protein>
    <submittedName>
        <fullName evidence="6">GNAT family N-acetyltransferase</fullName>
    </submittedName>
</protein>
<proteinExistence type="inferred from homology"/>
<organism evidence="6 7">
    <name type="scientific">Catenulispora subtropica</name>
    <dbReference type="NCBI Taxonomy" id="450798"/>
    <lineage>
        <taxon>Bacteria</taxon>
        <taxon>Bacillati</taxon>
        <taxon>Actinomycetota</taxon>
        <taxon>Actinomycetes</taxon>
        <taxon>Catenulisporales</taxon>
        <taxon>Catenulisporaceae</taxon>
        <taxon>Catenulispora</taxon>
    </lineage>
</organism>
<evidence type="ECO:0000313" key="6">
    <source>
        <dbReference type="EMBL" id="GAA1996514.1"/>
    </source>
</evidence>
<dbReference type="InterPro" id="IPR000182">
    <property type="entry name" value="GNAT_dom"/>
</dbReference>
<dbReference type="InterPro" id="IPR036527">
    <property type="entry name" value="SCP2_sterol-bd_dom_sf"/>
</dbReference>
<evidence type="ECO:0000256" key="2">
    <source>
        <dbReference type="ARBA" id="ARBA00022679"/>
    </source>
</evidence>
<evidence type="ECO:0000256" key="3">
    <source>
        <dbReference type="ARBA" id="ARBA00023315"/>
    </source>
</evidence>